<comment type="caution">
    <text evidence="1">The sequence shown here is derived from an EMBL/GenBank/DDBJ whole genome shotgun (WGS) entry which is preliminary data.</text>
</comment>
<dbReference type="Proteomes" id="UP000827872">
    <property type="component" value="Linkage Group LG15"/>
</dbReference>
<keyword evidence="2" id="KW-1185">Reference proteome</keyword>
<reference evidence="1" key="1">
    <citation type="submission" date="2021-08" db="EMBL/GenBank/DDBJ databases">
        <title>The first chromosome-level gecko genome reveals the dynamic sex chromosomes of Neotropical dwarf geckos (Sphaerodactylidae: Sphaerodactylus).</title>
        <authorList>
            <person name="Pinto B.J."/>
            <person name="Keating S.E."/>
            <person name="Gamble T."/>
        </authorList>
    </citation>
    <scope>NUCLEOTIDE SEQUENCE</scope>
    <source>
        <strain evidence="1">TG3544</strain>
    </source>
</reference>
<evidence type="ECO:0000313" key="1">
    <source>
        <dbReference type="EMBL" id="KAH7996804.1"/>
    </source>
</evidence>
<accession>A0ACB8EV21</accession>
<proteinExistence type="predicted"/>
<dbReference type="EMBL" id="CM037628">
    <property type="protein sequence ID" value="KAH7996804.1"/>
    <property type="molecule type" value="Genomic_DNA"/>
</dbReference>
<evidence type="ECO:0000313" key="2">
    <source>
        <dbReference type="Proteomes" id="UP000827872"/>
    </source>
</evidence>
<name>A0ACB8EV21_9SAUR</name>
<gene>
    <name evidence="1" type="ORF">K3G42_011069</name>
</gene>
<sequence length="140" mass="14959">MSGVGQLSSTAFDCKRFCLTSIRACSCSLGWMFSRVKTSEELKSLLEIPQCYGLKMHRYRLLFCSLLILGTSYAAADTTSITPLPSSPSQFPTAASITSQSSAKSTSDPKSLLAPGPDTTSPPDPSLPQENQDSNLCSLP</sequence>
<organism evidence="1 2">
    <name type="scientific">Sphaerodactylus townsendi</name>
    <dbReference type="NCBI Taxonomy" id="933632"/>
    <lineage>
        <taxon>Eukaryota</taxon>
        <taxon>Metazoa</taxon>
        <taxon>Chordata</taxon>
        <taxon>Craniata</taxon>
        <taxon>Vertebrata</taxon>
        <taxon>Euteleostomi</taxon>
        <taxon>Lepidosauria</taxon>
        <taxon>Squamata</taxon>
        <taxon>Bifurcata</taxon>
        <taxon>Gekkota</taxon>
        <taxon>Sphaerodactylidae</taxon>
        <taxon>Sphaerodactylus</taxon>
    </lineage>
</organism>
<protein>
    <submittedName>
        <fullName evidence="1">Uncharacterized protein</fullName>
    </submittedName>
</protein>